<name>A0A0C3GZW3_OIDMZ</name>
<keyword evidence="3" id="KW-1185">Reference proteome</keyword>
<protein>
    <submittedName>
        <fullName evidence="2">Uncharacterized protein</fullName>
    </submittedName>
</protein>
<feature type="compositionally biased region" description="Polar residues" evidence="1">
    <location>
        <begin position="132"/>
        <end position="143"/>
    </location>
</feature>
<dbReference type="STRING" id="913774.A0A0C3GZW3"/>
<dbReference type="HOGENOM" id="CLU_016938_2_0_1"/>
<sequence length="653" mass="72482">MAGAKKSQTSLDSFFKKAPGIAAPVSDGLSSSTARQAPSSHPPHFVTDSSKTTASSSTLGAVASQPGRQQVAHSLTPRSEALENPDLSIDSATQTKRPRTVSSDRVVKSSDDEDSDSDASLVDIATLLQANRPATQTNVSTPSAPRFRNDNTELNSSPIVVPKYKFDLKYLASLAKTDDAIEASSKRIKALSTLQEDTDALFPAEVDSHEPDTKHLDLLGSVVASREDGEIQRVTRAIKRTEATLAEHRWYFFDTRGDASKEKRQPFPTKSVPAAWKTELLDSKSRYQTFVSGFAEDMVSCGKVLPDEIFLWMLDELCREPSDPLRSSYSNVLRECPAQVLRLVGPERIQSLFKGLGGSPIGTSISQKIHTRTGLVDPYGRYKWDRLRAVVKFLGQVARNLQQSARVFTISMLLRLSIDRVVFDNIDVFDQVQDSIGRLCRHTPDDSWEACCEEICSCIFECVEPATLRLQSVECVPSISSRTHDLKRRLAMCFYFNDISYSLKHSHSLMDLGQFITRLEDPTFDLTLPVDYRELTALVSLLDIAVDDARPIGIDLNDRDQERRFNKDIDDLAATIKDLMKSIGNPGAAFISKIEAKEALELVAQRISDTLRSKPKPRDTVFDGPLGRGRDDLEGERAGLQNFLSKMKKTENV</sequence>
<proteinExistence type="predicted"/>
<dbReference type="Proteomes" id="UP000054321">
    <property type="component" value="Unassembled WGS sequence"/>
</dbReference>
<reference evidence="2 3" key="1">
    <citation type="submission" date="2014-04" db="EMBL/GenBank/DDBJ databases">
        <authorList>
            <consortium name="DOE Joint Genome Institute"/>
            <person name="Kuo A."/>
            <person name="Martino E."/>
            <person name="Perotto S."/>
            <person name="Kohler A."/>
            <person name="Nagy L.G."/>
            <person name="Floudas D."/>
            <person name="Copeland A."/>
            <person name="Barry K.W."/>
            <person name="Cichocki N."/>
            <person name="Veneault-Fourrey C."/>
            <person name="LaButti K."/>
            <person name="Lindquist E.A."/>
            <person name="Lipzen A."/>
            <person name="Lundell T."/>
            <person name="Morin E."/>
            <person name="Murat C."/>
            <person name="Sun H."/>
            <person name="Tunlid A."/>
            <person name="Henrissat B."/>
            <person name="Grigoriev I.V."/>
            <person name="Hibbett D.S."/>
            <person name="Martin F."/>
            <person name="Nordberg H.P."/>
            <person name="Cantor M.N."/>
            <person name="Hua S.X."/>
        </authorList>
    </citation>
    <scope>NUCLEOTIDE SEQUENCE [LARGE SCALE GENOMIC DNA]</scope>
    <source>
        <strain evidence="2 3">Zn</strain>
    </source>
</reference>
<reference evidence="3" key="2">
    <citation type="submission" date="2015-01" db="EMBL/GenBank/DDBJ databases">
        <title>Evolutionary Origins and Diversification of the Mycorrhizal Mutualists.</title>
        <authorList>
            <consortium name="DOE Joint Genome Institute"/>
            <consortium name="Mycorrhizal Genomics Consortium"/>
            <person name="Kohler A."/>
            <person name="Kuo A."/>
            <person name="Nagy L.G."/>
            <person name="Floudas D."/>
            <person name="Copeland A."/>
            <person name="Barry K.W."/>
            <person name="Cichocki N."/>
            <person name="Veneault-Fourrey C."/>
            <person name="LaButti K."/>
            <person name="Lindquist E.A."/>
            <person name="Lipzen A."/>
            <person name="Lundell T."/>
            <person name="Morin E."/>
            <person name="Murat C."/>
            <person name="Riley R."/>
            <person name="Ohm R."/>
            <person name="Sun H."/>
            <person name="Tunlid A."/>
            <person name="Henrissat B."/>
            <person name="Grigoriev I.V."/>
            <person name="Hibbett D.S."/>
            <person name="Martin F."/>
        </authorList>
    </citation>
    <scope>NUCLEOTIDE SEQUENCE [LARGE SCALE GENOMIC DNA]</scope>
    <source>
        <strain evidence="3">Zn</strain>
    </source>
</reference>
<feature type="region of interest" description="Disordered" evidence="1">
    <location>
        <begin position="21"/>
        <end position="118"/>
    </location>
</feature>
<feature type="compositionally biased region" description="Polar residues" evidence="1">
    <location>
        <begin position="28"/>
        <end position="39"/>
    </location>
</feature>
<dbReference type="EMBL" id="KN832876">
    <property type="protein sequence ID" value="KIN01501.1"/>
    <property type="molecule type" value="Genomic_DNA"/>
</dbReference>
<organism evidence="2 3">
    <name type="scientific">Oidiodendron maius (strain Zn)</name>
    <dbReference type="NCBI Taxonomy" id="913774"/>
    <lineage>
        <taxon>Eukaryota</taxon>
        <taxon>Fungi</taxon>
        <taxon>Dikarya</taxon>
        <taxon>Ascomycota</taxon>
        <taxon>Pezizomycotina</taxon>
        <taxon>Leotiomycetes</taxon>
        <taxon>Leotiomycetes incertae sedis</taxon>
        <taxon>Myxotrichaceae</taxon>
        <taxon>Oidiodendron</taxon>
    </lineage>
</organism>
<evidence type="ECO:0000313" key="2">
    <source>
        <dbReference type="EMBL" id="KIN01501.1"/>
    </source>
</evidence>
<dbReference type="InParanoid" id="A0A0C3GZW3"/>
<feature type="compositionally biased region" description="Low complexity" evidence="1">
    <location>
        <begin position="47"/>
        <end position="58"/>
    </location>
</feature>
<accession>A0A0C3GZW3</accession>
<evidence type="ECO:0000256" key="1">
    <source>
        <dbReference type="SAM" id="MobiDB-lite"/>
    </source>
</evidence>
<feature type="region of interest" description="Disordered" evidence="1">
    <location>
        <begin position="132"/>
        <end position="151"/>
    </location>
</feature>
<dbReference type="AlphaFoldDB" id="A0A0C3GZW3"/>
<feature type="compositionally biased region" description="Polar residues" evidence="1">
    <location>
        <begin position="66"/>
        <end position="77"/>
    </location>
</feature>
<evidence type="ECO:0000313" key="3">
    <source>
        <dbReference type="Proteomes" id="UP000054321"/>
    </source>
</evidence>
<dbReference type="OrthoDB" id="5350396at2759"/>
<gene>
    <name evidence="2" type="ORF">OIDMADRAFT_54617</name>
</gene>